<dbReference type="Proteomes" id="UP000789920">
    <property type="component" value="Unassembled WGS sequence"/>
</dbReference>
<evidence type="ECO:0000313" key="2">
    <source>
        <dbReference type="Proteomes" id="UP000789920"/>
    </source>
</evidence>
<organism evidence="1 2">
    <name type="scientific">Racocetra persica</name>
    <dbReference type="NCBI Taxonomy" id="160502"/>
    <lineage>
        <taxon>Eukaryota</taxon>
        <taxon>Fungi</taxon>
        <taxon>Fungi incertae sedis</taxon>
        <taxon>Mucoromycota</taxon>
        <taxon>Glomeromycotina</taxon>
        <taxon>Glomeromycetes</taxon>
        <taxon>Diversisporales</taxon>
        <taxon>Gigasporaceae</taxon>
        <taxon>Racocetra</taxon>
    </lineage>
</organism>
<feature type="non-terminal residue" evidence="1">
    <location>
        <position position="1"/>
    </location>
</feature>
<evidence type="ECO:0000313" key="1">
    <source>
        <dbReference type="EMBL" id="CAG8783367.1"/>
    </source>
</evidence>
<sequence>NTEGKLRIELEKDMENKPNIKLDEDIDIKLDKDVDINEMKELIESYTLCNLDIPSQIKSGSYKPYRTLNIYK</sequence>
<feature type="non-terminal residue" evidence="1">
    <location>
        <position position="72"/>
    </location>
</feature>
<gene>
    <name evidence="1" type="ORF">RPERSI_LOCUS17931</name>
</gene>
<dbReference type="EMBL" id="CAJVQC010046648">
    <property type="protein sequence ID" value="CAG8783367.1"/>
    <property type="molecule type" value="Genomic_DNA"/>
</dbReference>
<accession>A0ACA9R9M4</accession>
<name>A0ACA9R9M4_9GLOM</name>
<protein>
    <submittedName>
        <fullName evidence="1">23763_t:CDS:1</fullName>
    </submittedName>
</protein>
<comment type="caution">
    <text evidence="1">The sequence shown here is derived from an EMBL/GenBank/DDBJ whole genome shotgun (WGS) entry which is preliminary data.</text>
</comment>
<keyword evidence="2" id="KW-1185">Reference proteome</keyword>
<reference evidence="1" key="1">
    <citation type="submission" date="2021-06" db="EMBL/GenBank/DDBJ databases">
        <authorList>
            <person name="Kallberg Y."/>
            <person name="Tangrot J."/>
            <person name="Rosling A."/>
        </authorList>
    </citation>
    <scope>NUCLEOTIDE SEQUENCE</scope>
    <source>
        <strain evidence="1">MA461A</strain>
    </source>
</reference>
<proteinExistence type="predicted"/>